<reference evidence="1 2" key="1">
    <citation type="submission" date="2023-10" db="EMBL/GenBank/DDBJ databases">
        <title>Novel methanotroph of the genus Methylocapsa from a subarctic wetland.</title>
        <authorList>
            <person name="Belova S.E."/>
            <person name="Oshkin I.Y."/>
            <person name="Miroshnikov K."/>
            <person name="Dedysh S.N."/>
        </authorList>
    </citation>
    <scope>NUCLEOTIDE SEQUENCE [LARGE SCALE GENOMIC DNA]</scope>
    <source>
        <strain evidence="1 2">RX1</strain>
    </source>
</reference>
<accession>A0ABZ0HNJ8</accession>
<gene>
    <name evidence="1" type="ORF">RZS28_13760</name>
</gene>
<dbReference type="EMBL" id="CP136862">
    <property type="protein sequence ID" value="WOJ88867.1"/>
    <property type="molecule type" value="Genomic_DNA"/>
</dbReference>
<dbReference type="InterPro" id="IPR028148">
    <property type="entry name" value="Imm74"/>
</dbReference>
<keyword evidence="2" id="KW-1185">Reference proteome</keyword>
<protein>
    <submittedName>
        <fullName evidence="1">Imm74 family immunity protein</fullName>
    </submittedName>
</protein>
<dbReference type="Proteomes" id="UP001626536">
    <property type="component" value="Chromosome"/>
</dbReference>
<dbReference type="RefSeq" id="WP_407338304.1">
    <property type="nucleotide sequence ID" value="NZ_CP136862.1"/>
</dbReference>
<sequence length="89" mass="9868">MTRRRGAEPQITLTEGSIRVLWGDKVLTIPHAPGLPDAKDQADFIVDLDAILSWDAPNDANAIEVAELQKIVQAIETEFERLGLVVEFE</sequence>
<organism evidence="1 2">
    <name type="scientific">Methylocapsa polymorpha</name>
    <dbReference type="NCBI Taxonomy" id="3080828"/>
    <lineage>
        <taxon>Bacteria</taxon>
        <taxon>Pseudomonadati</taxon>
        <taxon>Pseudomonadota</taxon>
        <taxon>Alphaproteobacteria</taxon>
        <taxon>Hyphomicrobiales</taxon>
        <taxon>Beijerinckiaceae</taxon>
        <taxon>Methylocapsa</taxon>
    </lineage>
</organism>
<evidence type="ECO:0000313" key="1">
    <source>
        <dbReference type="EMBL" id="WOJ88867.1"/>
    </source>
</evidence>
<name>A0ABZ0HNJ8_9HYPH</name>
<dbReference type="Pfam" id="PF15603">
    <property type="entry name" value="Imm74"/>
    <property type="match status" value="1"/>
</dbReference>
<proteinExistence type="predicted"/>
<evidence type="ECO:0000313" key="2">
    <source>
        <dbReference type="Proteomes" id="UP001626536"/>
    </source>
</evidence>